<evidence type="ECO:0000256" key="1">
    <source>
        <dbReference type="RuleBase" id="RU000383"/>
    </source>
</evidence>
<dbReference type="OrthoDB" id="10264655at2759"/>
<keyword evidence="1" id="KW-0195">Cyclin</keyword>
<comment type="caution">
    <text evidence="4">The sequence shown here is derived from an EMBL/GenBank/DDBJ whole genome shotgun (WGS) entry which is preliminary data.</text>
</comment>
<dbReference type="InterPro" id="IPR006671">
    <property type="entry name" value="Cyclin_N"/>
</dbReference>
<gene>
    <name evidence="4" type="ORF">FCM35_KLT02391</name>
</gene>
<accession>A0A833R066</accession>
<protein>
    <submittedName>
        <fullName evidence="4">Cyclin-T1-2-like protein</fullName>
    </submittedName>
</protein>
<feature type="region of interest" description="Disordered" evidence="2">
    <location>
        <begin position="337"/>
        <end position="386"/>
    </location>
</feature>
<feature type="compositionally biased region" description="Basic and acidic residues" evidence="2">
    <location>
        <begin position="348"/>
        <end position="358"/>
    </location>
</feature>
<dbReference type="Gene3D" id="1.10.472.10">
    <property type="entry name" value="Cyclin-like"/>
    <property type="match status" value="2"/>
</dbReference>
<dbReference type="AlphaFoldDB" id="A0A833R066"/>
<dbReference type="PANTHER" id="PTHR10026">
    <property type="entry name" value="CYCLIN"/>
    <property type="match status" value="1"/>
</dbReference>
<evidence type="ECO:0000259" key="3">
    <source>
        <dbReference type="SMART" id="SM00385"/>
    </source>
</evidence>
<dbReference type="InterPro" id="IPR013763">
    <property type="entry name" value="Cyclin-like_dom"/>
</dbReference>
<evidence type="ECO:0000256" key="2">
    <source>
        <dbReference type="SAM" id="MobiDB-lite"/>
    </source>
</evidence>
<evidence type="ECO:0000313" key="4">
    <source>
        <dbReference type="EMBL" id="KAF3332814.1"/>
    </source>
</evidence>
<dbReference type="InterPro" id="IPR043198">
    <property type="entry name" value="Cyclin/Ssn8"/>
</dbReference>
<dbReference type="Proteomes" id="UP000623129">
    <property type="component" value="Unassembled WGS sequence"/>
</dbReference>
<feature type="domain" description="Cyclin-like" evidence="3">
    <location>
        <begin position="126"/>
        <end position="224"/>
    </location>
</feature>
<sequence>MPKPNKSTTETPVSLRFSDKVQLLSLSPRFFLSQPRLFLLSFALYLSTLSLYCSLNRRSGPRRRSSLRAPSRVISAPIIQGLLMGDDKWEMMLSRCFSKDLIENSPSRHDGISADVEEQTRSQYCQFIRWMCSQFKLDTIPTATALMFCHRFYALQSLAKNDWKTIATACVFLSSKSEDVYRSLDDIVKIAFANDVQKLPIDSEQKEFLLKKRELIELAERVVLINLQFDTNVSHPYRPLHNAMKFLGINLKEIRREVWKLVGCWLDTTLCLEHTPEGIAAASIHILSKLYDLKLPGIRGLSLWSEKFAPEQLDECIRQMVQILCKRKWPQCVKLTDRPALPQPEPVPKPEPEPEPKTKQATPIQKLPEPELGPEENNPKSVTPDSVLDLAVPKRDSIVLDSSSLPEDASEQKAPEIKQEGLRKGVLDKAYVARIRAAIMKRKSKAEICPTDGNTQLEASSEGMDDWIERELESGIIVGSKPVCNMKKAEQKIDAILLDTSGENAYLWIEKELEEGIIIDSKPVNHNKMKRPGESGTALKLEKYSASKAWRGLKREREAGVDVSSKRQWKLCTASNALKKTLKSAL</sequence>
<organism evidence="4 5">
    <name type="scientific">Carex littledalei</name>
    <dbReference type="NCBI Taxonomy" id="544730"/>
    <lineage>
        <taxon>Eukaryota</taxon>
        <taxon>Viridiplantae</taxon>
        <taxon>Streptophyta</taxon>
        <taxon>Embryophyta</taxon>
        <taxon>Tracheophyta</taxon>
        <taxon>Spermatophyta</taxon>
        <taxon>Magnoliopsida</taxon>
        <taxon>Liliopsida</taxon>
        <taxon>Poales</taxon>
        <taxon>Cyperaceae</taxon>
        <taxon>Cyperoideae</taxon>
        <taxon>Cariceae</taxon>
        <taxon>Carex</taxon>
        <taxon>Carex subgen. Euthyceras</taxon>
    </lineage>
</organism>
<evidence type="ECO:0000313" key="5">
    <source>
        <dbReference type="Proteomes" id="UP000623129"/>
    </source>
</evidence>
<dbReference type="SMART" id="SM00385">
    <property type="entry name" value="CYCLIN"/>
    <property type="match status" value="1"/>
</dbReference>
<dbReference type="GO" id="GO:0006357">
    <property type="term" value="P:regulation of transcription by RNA polymerase II"/>
    <property type="evidence" value="ECO:0007669"/>
    <property type="project" value="InterPro"/>
</dbReference>
<keyword evidence="5" id="KW-1185">Reference proteome</keyword>
<dbReference type="InterPro" id="IPR036915">
    <property type="entry name" value="Cyclin-like_sf"/>
</dbReference>
<reference evidence="4" key="1">
    <citation type="submission" date="2020-01" db="EMBL/GenBank/DDBJ databases">
        <title>Genome sequence of Kobresia littledalei, the first chromosome-level genome in the family Cyperaceae.</title>
        <authorList>
            <person name="Qu G."/>
        </authorList>
    </citation>
    <scope>NUCLEOTIDE SEQUENCE</scope>
    <source>
        <strain evidence="4">C.B.Clarke</strain>
        <tissue evidence="4">Leaf</tissue>
    </source>
</reference>
<dbReference type="Pfam" id="PF00134">
    <property type="entry name" value="Cyclin_N"/>
    <property type="match status" value="1"/>
</dbReference>
<dbReference type="SUPFAM" id="SSF47954">
    <property type="entry name" value="Cyclin-like"/>
    <property type="match status" value="2"/>
</dbReference>
<comment type="similarity">
    <text evidence="1">Belongs to the cyclin family.</text>
</comment>
<dbReference type="GO" id="GO:0016538">
    <property type="term" value="F:cyclin-dependent protein serine/threonine kinase regulator activity"/>
    <property type="evidence" value="ECO:0007669"/>
    <property type="project" value="InterPro"/>
</dbReference>
<dbReference type="EMBL" id="SWLB01000011">
    <property type="protein sequence ID" value="KAF3332814.1"/>
    <property type="molecule type" value="Genomic_DNA"/>
</dbReference>
<proteinExistence type="inferred from homology"/>
<name>A0A833R066_9POAL</name>